<organism evidence="2 3">
    <name type="scientific">Acinetobacter tianfuensis</name>
    <dbReference type="NCBI Taxonomy" id="2419603"/>
    <lineage>
        <taxon>Bacteria</taxon>
        <taxon>Pseudomonadati</taxon>
        <taxon>Pseudomonadota</taxon>
        <taxon>Gammaproteobacteria</taxon>
        <taxon>Moraxellales</taxon>
        <taxon>Moraxellaceae</taxon>
        <taxon>Acinetobacter</taxon>
    </lineage>
</organism>
<protein>
    <submittedName>
        <fullName evidence="2">Uncharacterized protein</fullName>
    </submittedName>
</protein>
<evidence type="ECO:0000256" key="1">
    <source>
        <dbReference type="SAM" id="SignalP"/>
    </source>
</evidence>
<sequence length="185" mass="21282">MINNFFILLLLVIFCQFSNAHPNDIRLSINEKFVMNSQNMCDTFNGIISIVKSNKLNSSKILGPFQQHILKDGQVGSWGMYMLSRDVLGMPGKLVLYRTESKITDLILSPSAKHHFSSSLFLSEKCLRDEAISFVSSEEVNNKDYKFVNVFLLSQNGFKLKFRFFSQEIYSENGVEFNRLTIRVE</sequence>
<dbReference type="Proteomes" id="UP000282388">
    <property type="component" value="Unassembled WGS sequence"/>
</dbReference>
<accession>A0A3A8E5Z7</accession>
<feature type="chain" id="PRO_5017197950" evidence="1">
    <location>
        <begin position="21"/>
        <end position="185"/>
    </location>
</feature>
<evidence type="ECO:0000313" key="3">
    <source>
        <dbReference type="Proteomes" id="UP000282388"/>
    </source>
</evidence>
<name>A0A3A8E5Z7_9GAMM</name>
<keyword evidence="3" id="KW-1185">Reference proteome</keyword>
<gene>
    <name evidence="2" type="ORF">D7V32_16860</name>
</gene>
<evidence type="ECO:0000313" key="2">
    <source>
        <dbReference type="EMBL" id="RKG29026.1"/>
    </source>
</evidence>
<dbReference type="AlphaFoldDB" id="A0A3A8E5Z7"/>
<reference evidence="2 3" key="1">
    <citation type="submission" date="2018-09" db="EMBL/GenBank/DDBJ databases">
        <title>The draft genome of Acinetobacter spp. strains.</title>
        <authorList>
            <person name="Qin J."/>
            <person name="Feng Y."/>
            <person name="Zong Z."/>
        </authorList>
    </citation>
    <scope>NUCLEOTIDE SEQUENCE [LARGE SCALE GENOMIC DNA]</scope>
    <source>
        <strain evidence="2 3">WCHAc060012</strain>
    </source>
</reference>
<keyword evidence="1" id="KW-0732">Signal</keyword>
<dbReference type="EMBL" id="RAXV01000076">
    <property type="protein sequence ID" value="RKG29026.1"/>
    <property type="molecule type" value="Genomic_DNA"/>
</dbReference>
<proteinExistence type="predicted"/>
<comment type="caution">
    <text evidence="2">The sequence shown here is derived from an EMBL/GenBank/DDBJ whole genome shotgun (WGS) entry which is preliminary data.</text>
</comment>
<feature type="signal peptide" evidence="1">
    <location>
        <begin position="1"/>
        <end position="20"/>
    </location>
</feature>